<dbReference type="AlphaFoldDB" id="A0A7V4NGD1"/>
<comment type="caution">
    <text evidence="1">The sequence shown here is derived from an EMBL/GenBank/DDBJ whole genome shotgun (WGS) entry which is preliminary data.</text>
</comment>
<dbReference type="EMBL" id="DSZZ01000487">
    <property type="protein sequence ID" value="HGU53909.1"/>
    <property type="molecule type" value="Genomic_DNA"/>
</dbReference>
<accession>A0A7V4NGD1</accession>
<sequence length="123" mass="14670">MYGNVVIDEDVLRRFYYEPHQFGDYKVYRRVLIMEKSGLLGVIGTYKLLDFIVINIELNDLLKMIQPVKDVMIQRFLVFGKGKMIKKSFYLGLKGWVYIGFYEGEETFFDDMRKELKQAINKF</sequence>
<reference evidence="1" key="1">
    <citation type="journal article" date="2020" name="mSystems">
        <title>Genome- and Community-Level Interaction Insights into Carbon Utilization and Element Cycling Functions of Hydrothermarchaeota in Hydrothermal Sediment.</title>
        <authorList>
            <person name="Zhou Z."/>
            <person name="Liu Y."/>
            <person name="Xu W."/>
            <person name="Pan J."/>
            <person name="Luo Z.H."/>
            <person name="Li M."/>
        </authorList>
    </citation>
    <scope>NUCLEOTIDE SEQUENCE [LARGE SCALE GENOMIC DNA]</scope>
    <source>
        <strain evidence="1">SpSt-61</strain>
    </source>
</reference>
<protein>
    <submittedName>
        <fullName evidence="1">Uncharacterized protein</fullName>
    </submittedName>
</protein>
<evidence type="ECO:0000313" key="1">
    <source>
        <dbReference type="EMBL" id="HGU53909.1"/>
    </source>
</evidence>
<name>A0A7V4NGD1_FERPE</name>
<organism evidence="1">
    <name type="scientific">Fervidobacterium pennivorans</name>
    <dbReference type="NCBI Taxonomy" id="93466"/>
    <lineage>
        <taxon>Bacteria</taxon>
        <taxon>Thermotogati</taxon>
        <taxon>Thermotogota</taxon>
        <taxon>Thermotogae</taxon>
        <taxon>Thermotogales</taxon>
        <taxon>Fervidobacteriaceae</taxon>
        <taxon>Fervidobacterium</taxon>
    </lineage>
</organism>
<proteinExistence type="predicted"/>
<gene>
    <name evidence="1" type="ORF">ENT78_10385</name>
</gene>